<evidence type="ECO:0000313" key="1">
    <source>
        <dbReference type="EMBL" id="QWM90004.1"/>
    </source>
</evidence>
<proteinExistence type="predicted"/>
<reference evidence="1 2" key="1">
    <citation type="submission" date="2021-04" db="EMBL/GenBank/DDBJ databases">
        <authorList>
            <person name="Shkoporov A.N."/>
            <person name="Stockdale S.R."/>
            <person name="Guerin E."/>
            <person name="Ross R.P."/>
            <person name="Hill C."/>
        </authorList>
    </citation>
    <scope>NUCLEOTIDE SEQUENCE [LARGE SCALE GENOMIC DNA]</scope>
    <source>
        <strain evidence="2">cr54_1</strain>
    </source>
</reference>
<dbReference type="KEGG" id="vg:75691107"/>
<accession>A0AAE7RV59</accession>
<dbReference type="GeneID" id="75691107"/>
<gene>
    <name evidence="1" type="primary">gp_20549</name>
</gene>
<name>A0AAE7RV59_9CAUD</name>
<sequence length="117" mass="13486">MKFNFTPVNEKNKVARERVVEKLVDGTIILDGNTYRFKNVGGTMVLPLTRRSYSCEGFRTIFAKFLDKNGKNIKVIRSNGFSAPKCYIPFKPGIKVRGYIRIEDNIQKFDLRDNGFN</sequence>
<evidence type="ECO:0000313" key="2">
    <source>
        <dbReference type="Proteomes" id="UP000827440"/>
    </source>
</evidence>
<dbReference type="RefSeq" id="YP_010359576.1">
    <property type="nucleotide sequence ID" value="NC_062774.1"/>
</dbReference>
<dbReference type="Proteomes" id="UP000827440">
    <property type="component" value="Segment"/>
</dbReference>
<keyword evidence="2" id="KW-1185">Reference proteome</keyword>
<dbReference type="EMBL" id="MZ130484">
    <property type="protein sequence ID" value="QWM90004.1"/>
    <property type="molecule type" value="Genomic_DNA"/>
</dbReference>
<organism evidence="1 2">
    <name type="scientific">uncultured phage cr54_1</name>
    <dbReference type="NCBI Taxonomy" id="2986398"/>
    <lineage>
        <taxon>Viruses</taxon>
        <taxon>Duplodnaviria</taxon>
        <taxon>Heunggongvirae</taxon>
        <taxon>Uroviricota</taxon>
        <taxon>Caudoviricetes</taxon>
        <taxon>Crassvirales</taxon>
        <taxon>Intestiviridae</taxon>
        <taxon>Churivirinae</taxon>
        <taxon>Jahgtovirus</taxon>
        <taxon>Jahgtovirus intestinalis</taxon>
    </lineage>
</organism>
<protein>
    <submittedName>
        <fullName evidence="1">Uncharacterized protein</fullName>
    </submittedName>
</protein>